<dbReference type="InterPro" id="IPR020539">
    <property type="entry name" value="RNase_P_CS"/>
</dbReference>
<dbReference type="EMBL" id="JAAMFM010000035">
    <property type="protein sequence ID" value="NVM96587.1"/>
    <property type="molecule type" value="Genomic_DNA"/>
</dbReference>
<evidence type="ECO:0000256" key="8">
    <source>
        <dbReference type="NCBIfam" id="TIGR00188"/>
    </source>
</evidence>
<evidence type="ECO:0000256" key="9">
    <source>
        <dbReference type="SAM" id="MobiDB-lite"/>
    </source>
</evidence>
<dbReference type="PROSITE" id="PS00648">
    <property type="entry name" value="RIBONUCLEASE_P"/>
    <property type="match status" value="1"/>
</dbReference>
<dbReference type="GO" id="GO:0004526">
    <property type="term" value="F:ribonuclease P activity"/>
    <property type="evidence" value="ECO:0007669"/>
    <property type="project" value="UniProtKB-UniRule"/>
</dbReference>
<keyword evidence="6 7" id="KW-0694">RNA-binding</keyword>
<comment type="caution">
    <text evidence="10">The sequence shown here is derived from an EMBL/GenBank/DDBJ whole genome shotgun (WGS) entry which is preliminary data.</text>
</comment>
<evidence type="ECO:0000256" key="5">
    <source>
        <dbReference type="ARBA" id="ARBA00022801"/>
    </source>
</evidence>
<dbReference type="RefSeq" id="WP_176636308.1">
    <property type="nucleotide sequence ID" value="NZ_JAAMFM010000035.1"/>
</dbReference>
<dbReference type="InterPro" id="IPR014721">
    <property type="entry name" value="Ribsml_uS5_D2-typ_fold_subgr"/>
</dbReference>
<dbReference type="GO" id="GO:0000049">
    <property type="term" value="F:tRNA binding"/>
    <property type="evidence" value="ECO:0007669"/>
    <property type="project" value="UniProtKB-UniRule"/>
</dbReference>
<evidence type="ECO:0000256" key="6">
    <source>
        <dbReference type="ARBA" id="ARBA00022884"/>
    </source>
</evidence>
<dbReference type="Gene3D" id="3.30.230.10">
    <property type="match status" value="1"/>
</dbReference>
<comment type="function">
    <text evidence="1 7">RNaseP catalyzes the removal of the 5'-leader sequence from pre-tRNA to produce the mature 5'-terminus. It can also cleave other RNA substrates such as 4.5S RNA. The protein component plays an auxiliary but essential role in vivo by binding to the 5'-leader sequence and broadening the substrate specificity of the ribozyme.</text>
</comment>
<dbReference type="Proteomes" id="UP000543556">
    <property type="component" value="Unassembled WGS sequence"/>
</dbReference>
<evidence type="ECO:0000256" key="3">
    <source>
        <dbReference type="ARBA" id="ARBA00022722"/>
    </source>
</evidence>
<protein>
    <recommendedName>
        <fullName evidence="7 8">Ribonuclease P protein component</fullName>
        <shortName evidence="7">RNase P protein</shortName>
        <shortName evidence="7">RNaseP protein</shortName>
        <ecNumber evidence="7 8">3.1.26.5</ecNumber>
    </recommendedName>
    <alternativeName>
        <fullName evidence="7">Protein C5</fullName>
    </alternativeName>
</protein>
<sequence>MLATRNRMRTSAAFSHTVRSGVRCGRRNVVLYVVSTLPDEPSQVGFIVSKAIGNAVTRNLVKRRLREIAVETVRRHPHGVNVVVRALAPAATASWGELVNDYQRAFSKVVSRIPGQTVEPPVDAGRPDTAAAVDEA</sequence>
<dbReference type="EC" id="3.1.26.5" evidence="7 8"/>
<keyword evidence="11" id="KW-1185">Reference proteome</keyword>
<name>A0A7Y7IJF7_9MICC</name>
<comment type="catalytic activity">
    <reaction evidence="7">
        <text>Endonucleolytic cleavage of RNA, removing 5'-extranucleotides from tRNA precursor.</text>
        <dbReference type="EC" id="3.1.26.5"/>
    </reaction>
</comment>
<evidence type="ECO:0000256" key="4">
    <source>
        <dbReference type="ARBA" id="ARBA00022759"/>
    </source>
</evidence>
<accession>A0A7Y7IJF7</accession>
<keyword evidence="4 7" id="KW-0255">Endonuclease</keyword>
<dbReference type="InterPro" id="IPR020568">
    <property type="entry name" value="Ribosomal_Su5_D2-typ_SF"/>
</dbReference>
<gene>
    <name evidence="7 10" type="primary">rnpA</name>
    <name evidence="10" type="ORF">G6034_17070</name>
</gene>
<organism evidence="10 11">
    <name type="scientific">Arthrobacter wenxiniae</name>
    <dbReference type="NCBI Taxonomy" id="2713570"/>
    <lineage>
        <taxon>Bacteria</taxon>
        <taxon>Bacillati</taxon>
        <taxon>Actinomycetota</taxon>
        <taxon>Actinomycetes</taxon>
        <taxon>Micrococcales</taxon>
        <taxon>Micrococcaceae</taxon>
        <taxon>Arthrobacter</taxon>
    </lineage>
</organism>
<dbReference type="HAMAP" id="MF_00227">
    <property type="entry name" value="RNase_P"/>
    <property type="match status" value="1"/>
</dbReference>
<dbReference type="Pfam" id="PF00825">
    <property type="entry name" value="Ribonuclease_P"/>
    <property type="match status" value="1"/>
</dbReference>
<dbReference type="SUPFAM" id="SSF54211">
    <property type="entry name" value="Ribosomal protein S5 domain 2-like"/>
    <property type="match status" value="1"/>
</dbReference>
<keyword evidence="3 7" id="KW-0540">Nuclease</keyword>
<comment type="subunit">
    <text evidence="7">Consists of a catalytic RNA component (M1 or rnpB) and a protein subunit.</text>
</comment>
<evidence type="ECO:0000256" key="2">
    <source>
        <dbReference type="ARBA" id="ARBA00022694"/>
    </source>
</evidence>
<feature type="region of interest" description="Disordered" evidence="9">
    <location>
        <begin position="117"/>
        <end position="136"/>
    </location>
</feature>
<evidence type="ECO:0000313" key="11">
    <source>
        <dbReference type="Proteomes" id="UP000543556"/>
    </source>
</evidence>
<comment type="similarity">
    <text evidence="7">Belongs to the RnpA family.</text>
</comment>
<dbReference type="PANTHER" id="PTHR33992:SF1">
    <property type="entry name" value="RIBONUCLEASE P PROTEIN COMPONENT"/>
    <property type="match status" value="1"/>
</dbReference>
<reference evidence="10 11" key="1">
    <citation type="submission" date="2020-02" db="EMBL/GenBank/DDBJ databases">
        <title>Genome sequence of strain AETb3-4.</title>
        <authorList>
            <person name="Gao J."/>
            <person name="Zhang X."/>
        </authorList>
    </citation>
    <scope>NUCLEOTIDE SEQUENCE [LARGE SCALE GENOMIC DNA]</scope>
    <source>
        <strain evidence="10 11">AETb3-4</strain>
    </source>
</reference>
<dbReference type="AlphaFoldDB" id="A0A7Y7IJF7"/>
<evidence type="ECO:0000256" key="1">
    <source>
        <dbReference type="ARBA" id="ARBA00002663"/>
    </source>
</evidence>
<dbReference type="GO" id="GO:0030677">
    <property type="term" value="C:ribonuclease P complex"/>
    <property type="evidence" value="ECO:0007669"/>
    <property type="project" value="TreeGrafter"/>
</dbReference>
<keyword evidence="2 7" id="KW-0819">tRNA processing</keyword>
<dbReference type="GO" id="GO:0001682">
    <property type="term" value="P:tRNA 5'-leader removal"/>
    <property type="evidence" value="ECO:0007669"/>
    <property type="project" value="UniProtKB-UniRule"/>
</dbReference>
<proteinExistence type="inferred from homology"/>
<keyword evidence="5 7" id="KW-0378">Hydrolase</keyword>
<dbReference type="GO" id="GO:0042781">
    <property type="term" value="F:3'-tRNA processing endoribonuclease activity"/>
    <property type="evidence" value="ECO:0007669"/>
    <property type="project" value="TreeGrafter"/>
</dbReference>
<dbReference type="PANTHER" id="PTHR33992">
    <property type="entry name" value="RIBONUCLEASE P PROTEIN COMPONENT"/>
    <property type="match status" value="1"/>
</dbReference>
<dbReference type="InterPro" id="IPR000100">
    <property type="entry name" value="RNase_P"/>
</dbReference>
<evidence type="ECO:0000313" key="10">
    <source>
        <dbReference type="EMBL" id="NVM96587.1"/>
    </source>
</evidence>
<dbReference type="NCBIfam" id="TIGR00188">
    <property type="entry name" value="rnpA"/>
    <property type="match status" value="1"/>
</dbReference>
<evidence type="ECO:0000256" key="7">
    <source>
        <dbReference type="HAMAP-Rule" id="MF_00227"/>
    </source>
</evidence>